<gene>
    <name evidence="1" type="ORF">SAMN05216266_105188</name>
</gene>
<proteinExistence type="predicted"/>
<dbReference type="RefSeq" id="WP_245788276.1">
    <property type="nucleotide sequence ID" value="NZ_FOKG01000005.1"/>
</dbReference>
<name>A0A1I0YMW2_9PSEU</name>
<sequence>MAIDISPALAHAFALLRNDLYTYLDVTEALATDNAVWRPEDVRSARRVIGDLVEVIRSVVAQHCEDAAGGCRFCHSMYWPCSTIEAVYRVLRDPDREFVRLVQSEPGSW</sequence>
<reference evidence="2" key="1">
    <citation type="submission" date="2016-10" db="EMBL/GenBank/DDBJ databases">
        <authorList>
            <person name="Varghese N."/>
            <person name="Submissions S."/>
        </authorList>
    </citation>
    <scope>NUCLEOTIDE SEQUENCE [LARGE SCALE GENOMIC DNA]</scope>
    <source>
        <strain evidence="2">CGMCC 4.3568</strain>
    </source>
</reference>
<dbReference type="AlphaFoldDB" id="A0A1I0YMW2"/>
<organism evidence="1 2">
    <name type="scientific">Amycolatopsis marina</name>
    <dbReference type="NCBI Taxonomy" id="490629"/>
    <lineage>
        <taxon>Bacteria</taxon>
        <taxon>Bacillati</taxon>
        <taxon>Actinomycetota</taxon>
        <taxon>Actinomycetes</taxon>
        <taxon>Pseudonocardiales</taxon>
        <taxon>Pseudonocardiaceae</taxon>
        <taxon>Amycolatopsis</taxon>
    </lineage>
</organism>
<keyword evidence="2" id="KW-1185">Reference proteome</keyword>
<dbReference type="Proteomes" id="UP000243799">
    <property type="component" value="Unassembled WGS sequence"/>
</dbReference>
<evidence type="ECO:0000313" key="1">
    <source>
        <dbReference type="EMBL" id="SFB14237.1"/>
    </source>
</evidence>
<evidence type="ECO:0000313" key="2">
    <source>
        <dbReference type="Proteomes" id="UP000243799"/>
    </source>
</evidence>
<accession>A0A1I0YMW2</accession>
<dbReference type="EMBL" id="FOKG01000005">
    <property type="protein sequence ID" value="SFB14237.1"/>
    <property type="molecule type" value="Genomic_DNA"/>
</dbReference>
<protein>
    <submittedName>
        <fullName evidence="1">Uncharacterized protein</fullName>
    </submittedName>
</protein>